<dbReference type="Gene3D" id="3.20.180.10">
    <property type="entry name" value="PNP-oxidase-like"/>
    <property type="match status" value="1"/>
</dbReference>
<dbReference type="EMBL" id="JAUBYV010000004">
    <property type="protein sequence ID" value="KAK2627632.1"/>
    <property type="molecule type" value="Genomic_DNA"/>
</dbReference>
<proteinExistence type="predicted"/>
<organism evidence="3 4">
    <name type="scientific">Diplocarpon rosae</name>
    <dbReference type="NCBI Taxonomy" id="946125"/>
    <lineage>
        <taxon>Eukaryota</taxon>
        <taxon>Fungi</taxon>
        <taxon>Dikarya</taxon>
        <taxon>Ascomycota</taxon>
        <taxon>Pezizomycotina</taxon>
        <taxon>Leotiomycetes</taxon>
        <taxon>Helotiales</taxon>
        <taxon>Drepanopezizaceae</taxon>
        <taxon>Diplocarpon</taxon>
    </lineage>
</organism>
<dbReference type="AlphaFoldDB" id="A0AAD9WDI9"/>
<dbReference type="InterPro" id="IPR037119">
    <property type="entry name" value="Haem_oxidase_HugZ-like_sf"/>
</dbReference>
<evidence type="ECO:0000313" key="4">
    <source>
        <dbReference type="Proteomes" id="UP001285354"/>
    </source>
</evidence>
<dbReference type="Proteomes" id="UP001285354">
    <property type="component" value="Unassembled WGS sequence"/>
</dbReference>
<evidence type="ECO:0000256" key="1">
    <source>
        <dbReference type="SAM" id="Phobius"/>
    </source>
</evidence>
<feature type="transmembrane region" description="Helical" evidence="1">
    <location>
        <begin position="112"/>
        <end position="132"/>
    </location>
</feature>
<name>A0AAD9WDI9_9HELO</name>
<comment type="caution">
    <text evidence="3">The sequence shown here is derived from an EMBL/GenBank/DDBJ whole genome shotgun (WGS) entry which is preliminary data.</text>
</comment>
<keyword evidence="1" id="KW-1133">Transmembrane helix</keyword>
<keyword evidence="1" id="KW-0472">Membrane</keyword>
<protein>
    <recommendedName>
        <fullName evidence="2">DUF2470 domain-containing protein</fullName>
    </recommendedName>
</protein>
<keyword evidence="4" id="KW-1185">Reference proteome</keyword>
<keyword evidence="1" id="KW-0812">Transmembrane</keyword>
<dbReference type="InterPro" id="IPR019595">
    <property type="entry name" value="DUF2470"/>
</dbReference>
<dbReference type="PANTHER" id="PTHR37783">
    <property type="entry name" value="MEMBRANE PROTEIN, PUTATIVE (AFU_ORTHOLOGUE AFUA_1G04315)-RELATED"/>
    <property type="match status" value="1"/>
</dbReference>
<sequence length="225" mass="25414">MAETPQDEAARARIIKHMNADHADSLSYYLQHFCQLSPRAARGGTLVAISLAAMRLRTADGRAHTVPFQPPLTAWSEVRARSVAMDREARAALDISPIRITAYTPPRTPVHVAVFATCLFTVAALATHRWIVPGTWVYDGPLRCFPGGPERFVWLARTLFWPFIAIHLGEAWNLDRTRLRRHGVERGTILWWTWILSCGVEGYGCYQRIDATVARKREEAEKATH</sequence>
<evidence type="ECO:0000313" key="3">
    <source>
        <dbReference type="EMBL" id="KAK2627632.1"/>
    </source>
</evidence>
<dbReference type="Pfam" id="PF10615">
    <property type="entry name" value="DUF2470"/>
    <property type="match status" value="1"/>
</dbReference>
<accession>A0AAD9WDI9</accession>
<feature type="domain" description="DUF2470" evidence="2">
    <location>
        <begin position="12"/>
        <end position="85"/>
    </location>
</feature>
<evidence type="ECO:0000259" key="2">
    <source>
        <dbReference type="Pfam" id="PF10615"/>
    </source>
</evidence>
<feature type="transmembrane region" description="Helical" evidence="1">
    <location>
        <begin position="152"/>
        <end position="172"/>
    </location>
</feature>
<reference evidence="3" key="1">
    <citation type="submission" date="2023-06" db="EMBL/GenBank/DDBJ databases">
        <title>Draft genome of Marssonina rosae.</title>
        <authorList>
            <person name="Cheng Q."/>
        </authorList>
    </citation>
    <scope>NUCLEOTIDE SEQUENCE</scope>
    <source>
        <strain evidence="3">R4</strain>
    </source>
</reference>
<dbReference type="PANTHER" id="PTHR37783:SF1">
    <property type="entry name" value="MEMBRANE PROTEIN, PUTATIVE (AFU_ORTHOLOGUE AFUA_1G04315)-RELATED"/>
    <property type="match status" value="1"/>
</dbReference>
<gene>
    <name evidence="3" type="ORF">QTJ16_003598</name>
</gene>